<name>A0ABV6YPH1_UNCEI</name>
<dbReference type="PANTHER" id="PTHR36304:SF4">
    <property type="entry name" value="DUF4388 DOMAIN-CONTAINING PROTEIN"/>
    <property type="match status" value="1"/>
</dbReference>
<dbReference type="PANTHER" id="PTHR36304">
    <property type="entry name" value="DOMAIN GTPASE-ACTIVATING PROTEIN, PUTATIVE-RELATED-RELATED"/>
    <property type="match status" value="1"/>
</dbReference>
<accession>A0ABV6YPH1</accession>
<proteinExistence type="predicted"/>
<evidence type="ECO:0000313" key="3">
    <source>
        <dbReference type="Proteomes" id="UP001594288"/>
    </source>
</evidence>
<reference evidence="2 3" key="1">
    <citation type="submission" date="2024-09" db="EMBL/GenBank/DDBJ databases">
        <authorList>
            <person name="D'Angelo T."/>
        </authorList>
    </citation>
    <scope>NUCLEOTIDE SEQUENCE [LARGE SCALE GENOMIC DNA]</scope>
    <source>
        <strain evidence="2">SAG AM-311-F02</strain>
    </source>
</reference>
<evidence type="ECO:0000313" key="2">
    <source>
        <dbReference type="EMBL" id="MFC1799975.1"/>
    </source>
</evidence>
<sequence>MRGELGTFSVAEILQLIGSQEKSGVLRVKSKGKSAVLFFEGGQVVSSRERRQGSRDPFLFYLHENSAIGLEDLNKVMEIRQGDGGDTVDILLGEKIVDKIVMAAKLSEYATQTLETVVKWETGTYDFRASEDGNPDKDLMKPLRLEAVLMEALRRKDEVEEIRRFLPSFDTRIKICEPNIEELQLDDDDASVLILIDGKKTIDEILEVSSTDEVETLDILEKLFALGVVSITERQALPGRMIASSPVRSAAVAVGIVIAAIALRLFVFAPSPSGENHAYALRASAADFVDSREIQNLHFALDAFREVKGAYPRGLSELVASGFLLENQIQDRHGDIYSYMLVAGEDRYVLPPL</sequence>
<feature type="domain" description="PatA-like N-terminal" evidence="1">
    <location>
        <begin position="3"/>
        <end position="159"/>
    </location>
</feature>
<protein>
    <submittedName>
        <fullName evidence="2">DUF4388 domain-containing protein</fullName>
    </submittedName>
</protein>
<dbReference type="EMBL" id="JBHPEI010000049">
    <property type="protein sequence ID" value="MFC1799975.1"/>
    <property type="molecule type" value="Genomic_DNA"/>
</dbReference>
<gene>
    <name evidence="2" type="ORF">ACFL2Z_03585</name>
</gene>
<dbReference type="Proteomes" id="UP001594288">
    <property type="component" value="Unassembled WGS sequence"/>
</dbReference>
<organism evidence="2 3">
    <name type="scientific">Eiseniibacteriota bacterium</name>
    <dbReference type="NCBI Taxonomy" id="2212470"/>
    <lineage>
        <taxon>Bacteria</taxon>
        <taxon>Candidatus Eiseniibacteriota</taxon>
    </lineage>
</organism>
<dbReference type="InterPro" id="IPR025497">
    <property type="entry name" value="PatA-like_N"/>
</dbReference>
<keyword evidence="3" id="KW-1185">Reference proteome</keyword>
<dbReference type="Pfam" id="PF14332">
    <property type="entry name" value="DUF4388"/>
    <property type="match status" value="1"/>
</dbReference>
<comment type="caution">
    <text evidence="2">The sequence shown here is derived from an EMBL/GenBank/DDBJ whole genome shotgun (WGS) entry which is preliminary data.</text>
</comment>
<evidence type="ECO:0000259" key="1">
    <source>
        <dbReference type="Pfam" id="PF14332"/>
    </source>
</evidence>